<dbReference type="Proteomes" id="UP000285405">
    <property type="component" value="Unassembled WGS sequence"/>
</dbReference>
<evidence type="ECO:0000313" key="3">
    <source>
        <dbReference type="EMBL" id="RKF58715.1"/>
    </source>
</evidence>
<accession>A0A420HMQ7</accession>
<dbReference type="PANTHER" id="PTHR39597">
    <property type="entry name" value="UBA DOMAIN-CONTAINING PROTEIN RUP1"/>
    <property type="match status" value="1"/>
</dbReference>
<evidence type="ECO:0000256" key="2">
    <source>
        <dbReference type="SAM" id="MobiDB-lite"/>
    </source>
</evidence>
<proteinExistence type="predicted"/>
<dbReference type="AlphaFoldDB" id="A0A420HMQ7"/>
<reference evidence="3 4" key="1">
    <citation type="journal article" date="2018" name="BMC Genomics">
        <title>Comparative genome analyses reveal sequence features reflecting distinct modes of host-adaptation between dicot and monocot powdery mildew.</title>
        <authorList>
            <person name="Wu Y."/>
            <person name="Ma X."/>
            <person name="Pan Z."/>
            <person name="Kale S.D."/>
            <person name="Song Y."/>
            <person name="King H."/>
            <person name="Zhang Q."/>
            <person name="Presley C."/>
            <person name="Deng X."/>
            <person name="Wei C.I."/>
            <person name="Xiao S."/>
        </authorList>
    </citation>
    <scope>NUCLEOTIDE SEQUENCE [LARGE SCALE GENOMIC DNA]</scope>
    <source>
        <strain evidence="3">UCSC1</strain>
    </source>
</reference>
<feature type="region of interest" description="Disordered" evidence="2">
    <location>
        <begin position="178"/>
        <end position="199"/>
    </location>
</feature>
<comment type="caution">
    <text evidence="3">The sequence shown here is derived from an EMBL/GenBank/DDBJ whole genome shotgun (WGS) entry which is preliminary data.</text>
</comment>
<evidence type="ECO:0000313" key="4">
    <source>
        <dbReference type="Proteomes" id="UP000285405"/>
    </source>
</evidence>
<name>A0A420HMQ7_9PEZI</name>
<dbReference type="OrthoDB" id="4489171at2759"/>
<keyword evidence="1" id="KW-0175">Coiled coil</keyword>
<dbReference type="InterPro" id="IPR003903">
    <property type="entry name" value="UIM_dom"/>
</dbReference>
<protein>
    <submittedName>
        <fullName evidence="3">Putative ubiquitin interaction domain-containing protein</fullName>
    </submittedName>
</protein>
<dbReference type="GO" id="GO:0016579">
    <property type="term" value="P:protein deubiquitination"/>
    <property type="evidence" value="ECO:0007669"/>
    <property type="project" value="TreeGrafter"/>
</dbReference>
<feature type="region of interest" description="Disordered" evidence="2">
    <location>
        <begin position="90"/>
        <end position="116"/>
    </location>
</feature>
<dbReference type="EMBL" id="MCBR01018116">
    <property type="protein sequence ID" value="RKF58715.1"/>
    <property type="molecule type" value="Genomic_DNA"/>
</dbReference>
<dbReference type="GO" id="GO:0005829">
    <property type="term" value="C:cytosol"/>
    <property type="evidence" value="ECO:0007669"/>
    <property type="project" value="TreeGrafter"/>
</dbReference>
<dbReference type="GO" id="GO:0005634">
    <property type="term" value="C:nucleus"/>
    <property type="evidence" value="ECO:0007669"/>
    <property type="project" value="TreeGrafter"/>
</dbReference>
<evidence type="ECO:0000256" key="1">
    <source>
        <dbReference type="SAM" id="Coils"/>
    </source>
</evidence>
<dbReference type="PROSITE" id="PS50330">
    <property type="entry name" value="UIM"/>
    <property type="match status" value="1"/>
</dbReference>
<dbReference type="Pfam" id="PF14555">
    <property type="entry name" value="UBA_4"/>
    <property type="match status" value="1"/>
</dbReference>
<dbReference type="PANTHER" id="PTHR39597:SF1">
    <property type="entry name" value="UBA DOMAIN-CONTAINING PROTEIN RUP1"/>
    <property type="match status" value="1"/>
</dbReference>
<sequence>MALNPSEEQIKLFVEMAPGISRNEIIMRIKGNNNDVEQALNEYYDNPNTTKYLMDNFTPDIEQESGSMNNQGISYRIHADDIPQSFNQYNTAQSRPPSRIGNRFPVSKTTYSPTETTTANDLNIQEQDADLKKALALSAQEAGMISQDMDVSSKSISNFGPATRELYDSNQWSIVPLGKSSPAEFNSDPDPSDREREPGAPAFLKPCAQNHNLGALITIYHEIPMMRNNFLNANDVLENYGYDKLWWTGKPIDSGRLHADENIFLDFNRELQRIMAFLDYTERSYGSVETLASAPELTASSRALDGSDKDCAFLEAWRQLVEERYPEMVDQVFGSGVASEETENDEKKFAILELSLPNHSFYENLYDICDECLWPDLQPLDIAASPYLSHIAEVVTFKIEATNEQKTIKFPEVWYPDRYLKQSRQATLEMRKKKFDTLEEIDKINKLEERLTIVTSINTSFFTVKKMFEMSLRHNEASLPDNGIQISQEYEDMIKSNDAMPTNLSTELRNLVESIDKKIDDLNRKKDILRADLRELSNLYTHQSSLPEAPKLTPYSLRGLCTNRNTIYVCQLINASEDLSLLHEPKLPINQWWRIQYSTDNTPIVALNRTTIEQVLIAASEESRNPILVYASEKALSVPKIPLPKPLQTFVQWDNRLFNTELQEERAKQNTGSLKTDSFSRIKHQSALASGNPVKRKFVYGDSDDARVESGRFEGESSVDCASHELSHQYFDGTTLNLGGNVEREQEAQNLIVGIDPSLKEGCNTSSENESLPSKRETVDKMDFVFEKKEKEINQG</sequence>
<dbReference type="InterPro" id="IPR055335">
    <property type="entry name" value="Ucp6/RUP1"/>
</dbReference>
<feature type="coiled-coil region" evidence="1">
    <location>
        <begin position="505"/>
        <end position="539"/>
    </location>
</feature>
<organism evidence="3 4">
    <name type="scientific">Golovinomyces cichoracearum</name>
    <dbReference type="NCBI Taxonomy" id="62708"/>
    <lineage>
        <taxon>Eukaryota</taxon>
        <taxon>Fungi</taxon>
        <taxon>Dikarya</taxon>
        <taxon>Ascomycota</taxon>
        <taxon>Pezizomycotina</taxon>
        <taxon>Leotiomycetes</taxon>
        <taxon>Erysiphales</taxon>
        <taxon>Erysiphaceae</taxon>
        <taxon>Golovinomyces</taxon>
    </lineage>
</organism>
<gene>
    <name evidence="3" type="ORF">GcC1_181010</name>
</gene>